<evidence type="ECO:0000313" key="2">
    <source>
        <dbReference type="EMBL" id="KAI7747091.1"/>
    </source>
</evidence>
<evidence type="ECO:0000256" key="1">
    <source>
        <dbReference type="SAM" id="Phobius"/>
    </source>
</evidence>
<dbReference type="AlphaFoldDB" id="A0AAD5CRR3"/>
<name>A0AAD5CRR3_AMBAR</name>
<reference evidence="2" key="1">
    <citation type="submission" date="2022-06" db="EMBL/GenBank/DDBJ databases">
        <title>Uncovering the hologenomic basis of an extraordinary plant invasion.</title>
        <authorList>
            <person name="Bieker V.C."/>
            <person name="Martin M.D."/>
            <person name="Gilbert T."/>
            <person name="Hodgins K."/>
            <person name="Battlay P."/>
            <person name="Petersen B."/>
            <person name="Wilson J."/>
        </authorList>
    </citation>
    <scope>NUCLEOTIDE SEQUENCE</scope>
    <source>
        <strain evidence="2">AA19_3_7</strain>
        <tissue evidence="2">Leaf</tissue>
    </source>
</reference>
<organism evidence="2 3">
    <name type="scientific">Ambrosia artemisiifolia</name>
    <name type="common">Common ragweed</name>
    <dbReference type="NCBI Taxonomy" id="4212"/>
    <lineage>
        <taxon>Eukaryota</taxon>
        <taxon>Viridiplantae</taxon>
        <taxon>Streptophyta</taxon>
        <taxon>Embryophyta</taxon>
        <taxon>Tracheophyta</taxon>
        <taxon>Spermatophyta</taxon>
        <taxon>Magnoliopsida</taxon>
        <taxon>eudicotyledons</taxon>
        <taxon>Gunneridae</taxon>
        <taxon>Pentapetalae</taxon>
        <taxon>asterids</taxon>
        <taxon>campanulids</taxon>
        <taxon>Asterales</taxon>
        <taxon>Asteraceae</taxon>
        <taxon>Asteroideae</taxon>
        <taxon>Heliantheae alliance</taxon>
        <taxon>Heliantheae</taxon>
        <taxon>Ambrosia</taxon>
    </lineage>
</organism>
<keyword evidence="1" id="KW-1133">Transmembrane helix</keyword>
<comment type="caution">
    <text evidence="2">The sequence shown here is derived from an EMBL/GenBank/DDBJ whole genome shotgun (WGS) entry which is preliminary data.</text>
</comment>
<sequence>FSKERFRDLDLSIEGEWEVAKAINKWKILKIKMNKFWMSAMVNYVDNSGAKNMYTLEDKHKRIWFINFEIVFIYYFWVNQSDDVSYNQPLQTISFSVSLTHLRMKRYQQTHLFFKVYYNFLR</sequence>
<proteinExistence type="predicted"/>
<protein>
    <submittedName>
        <fullName evidence="2">Uncharacterized protein</fullName>
    </submittedName>
</protein>
<dbReference type="EMBL" id="JAMZMK010006846">
    <property type="protein sequence ID" value="KAI7747091.1"/>
    <property type="molecule type" value="Genomic_DNA"/>
</dbReference>
<accession>A0AAD5CRR3</accession>
<feature type="transmembrane region" description="Helical" evidence="1">
    <location>
        <begin position="62"/>
        <end position="78"/>
    </location>
</feature>
<keyword evidence="1" id="KW-0812">Transmembrane</keyword>
<evidence type="ECO:0000313" key="3">
    <source>
        <dbReference type="Proteomes" id="UP001206925"/>
    </source>
</evidence>
<keyword evidence="3" id="KW-1185">Reference proteome</keyword>
<keyword evidence="1" id="KW-0472">Membrane</keyword>
<feature type="non-terminal residue" evidence="2">
    <location>
        <position position="1"/>
    </location>
</feature>
<gene>
    <name evidence="2" type="ORF">M8C21_002527</name>
</gene>
<dbReference type="Proteomes" id="UP001206925">
    <property type="component" value="Unassembled WGS sequence"/>
</dbReference>